<dbReference type="EMBL" id="BGPR01007358">
    <property type="protein sequence ID" value="GBN26228.1"/>
    <property type="molecule type" value="Genomic_DNA"/>
</dbReference>
<evidence type="ECO:0000313" key="2">
    <source>
        <dbReference type="Proteomes" id="UP000499080"/>
    </source>
</evidence>
<reference evidence="1 2" key="1">
    <citation type="journal article" date="2019" name="Sci. Rep.">
        <title>Orb-weaving spider Araneus ventricosus genome elucidates the spidroin gene catalogue.</title>
        <authorList>
            <person name="Kono N."/>
            <person name="Nakamura H."/>
            <person name="Ohtoshi R."/>
            <person name="Moran D.A.P."/>
            <person name="Shinohara A."/>
            <person name="Yoshida Y."/>
            <person name="Fujiwara M."/>
            <person name="Mori M."/>
            <person name="Tomita M."/>
            <person name="Arakawa K."/>
        </authorList>
    </citation>
    <scope>NUCLEOTIDE SEQUENCE [LARGE SCALE GENOMIC DNA]</scope>
</reference>
<dbReference type="AlphaFoldDB" id="A0A4Y2MGG3"/>
<dbReference type="Proteomes" id="UP000499080">
    <property type="component" value="Unassembled WGS sequence"/>
</dbReference>
<gene>
    <name evidence="1" type="ORF">AVEN_270355_1</name>
</gene>
<protein>
    <submittedName>
        <fullName evidence="1">Uncharacterized protein</fullName>
    </submittedName>
</protein>
<proteinExistence type="predicted"/>
<evidence type="ECO:0000313" key="1">
    <source>
        <dbReference type="EMBL" id="GBN26228.1"/>
    </source>
</evidence>
<comment type="caution">
    <text evidence="1">The sequence shown here is derived from an EMBL/GenBank/DDBJ whole genome shotgun (WGS) entry which is preliminary data.</text>
</comment>
<keyword evidence="2" id="KW-1185">Reference proteome</keyword>
<sequence length="142" mass="15893">MRACVRDCSIVSSVTHSCQSDATPSSFSYYSKRSSRIHSTFSRRVRTWTCEVVEADFGCWRCCFSSSRLPERSSACAELLHPLPDAVPFLRPVPAHNATLHTMIVAKWPGLTQRRPAPGRSNTSDTSQTIYNKVECPDIALR</sequence>
<accession>A0A4Y2MGG3</accession>
<organism evidence="1 2">
    <name type="scientific">Araneus ventricosus</name>
    <name type="common">Orbweaver spider</name>
    <name type="synonym">Epeira ventricosa</name>
    <dbReference type="NCBI Taxonomy" id="182803"/>
    <lineage>
        <taxon>Eukaryota</taxon>
        <taxon>Metazoa</taxon>
        <taxon>Ecdysozoa</taxon>
        <taxon>Arthropoda</taxon>
        <taxon>Chelicerata</taxon>
        <taxon>Arachnida</taxon>
        <taxon>Araneae</taxon>
        <taxon>Araneomorphae</taxon>
        <taxon>Entelegynae</taxon>
        <taxon>Araneoidea</taxon>
        <taxon>Araneidae</taxon>
        <taxon>Araneus</taxon>
    </lineage>
</organism>
<name>A0A4Y2MGG3_ARAVE</name>